<protein>
    <submittedName>
        <fullName evidence="1">Uncharacterized protein</fullName>
    </submittedName>
</protein>
<dbReference type="EMBL" id="CP058601">
    <property type="protein sequence ID" value="QLG49201.1"/>
    <property type="molecule type" value="Genomic_DNA"/>
</dbReference>
<gene>
    <name evidence="1" type="ORF">HYG82_10195</name>
</gene>
<dbReference type="OrthoDB" id="179634at2157"/>
<name>A0A7D5KD78_9EURY</name>
<evidence type="ECO:0000313" key="2">
    <source>
        <dbReference type="Proteomes" id="UP000509241"/>
    </source>
</evidence>
<dbReference type="Proteomes" id="UP000509241">
    <property type="component" value="Chromosome"/>
</dbReference>
<organism evidence="1 2">
    <name type="scientific">Natrinema halophilum</name>
    <dbReference type="NCBI Taxonomy" id="1699371"/>
    <lineage>
        <taxon>Archaea</taxon>
        <taxon>Methanobacteriati</taxon>
        <taxon>Methanobacteriota</taxon>
        <taxon>Stenosarchaea group</taxon>
        <taxon>Halobacteria</taxon>
        <taxon>Halobacteriales</taxon>
        <taxon>Natrialbaceae</taxon>
        <taxon>Natrinema</taxon>
    </lineage>
</organism>
<dbReference type="RefSeq" id="WP_179260936.1">
    <property type="nucleotide sequence ID" value="NZ_CP058601.1"/>
</dbReference>
<evidence type="ECO:0000313" key="1">
    <source>
        <dbReference type="EMBL" id="QLG49201.1"/>
    </source>
</evidence>
<dbReference type="GeneID" id="56033664"/>
<proteinExistence type="predicted"/>
<keyword evidence="2" id="KW-1185">Reference proteome</keyword>
<dbReference type="AlphaFoldDB" id="A0A7D5KD78"/>
<dbReference type="KEGG" id="haly:HYG82_10195"/>
<reference evidence="1 2" key="1">
    <citation type="submission" date="2020-07" db="EMBL/GenBank/DDBJ databases">
        <authorList>
            <person name="Cui H."/>
        </authorList>
    </citation>
    <scope>NUCLEOTIDE SEQUENCE [LARGE SCALE GENOMIC DNA]</scope>
    <source>
        <strain evidence="1 2">YPL8</strain>
    </source>
</reference>
<accession>A0A7D5KD78</accession>
<sequence length="77" mass="8491">MSDDDIVYVATGCDRFHKSRECQGLSHARTVEERSLSSLSDEFSLCELCSGTYRLSPSDGSFVTARVLENLDPEDVG</sequence>